<dbReference type="Proteomes" id="UP000075680">
    <property type="component" value="Unassembled WGS sequence"/>
</dbReference>
<organism evidence="3 4">
    <name type="scientific">Acinetobacter venetianus</name>
    <dbReference type="NCBI Taxonomy" id="52133"/>
    <lineage>
        <taxon>Bacteria</taxon>
        <taxon>Pseudomonadati</taxon>
        <taxon>Pseudomonadota</taxon>
        <taxon>Gammaproteobacteria</taxon>
        <taxon>Moraxellales</taxon>
        <taxon>Moraxellaceae</taxon>
        <taxon>Acinetobacter</taxon>
    </lineage>
</organism>
<protein>
    <recommendedName>
        <fullName evidence="2">DUF7944 domain-containing protein</fullName>
    </recommendedName>
</protein>
<comment type="caution">
    <text evidence="3">The sequence shown here is derived from an EMBL/GenBank/DDBJ whole genome shotgun (WGS) entry which is preliminary data.</text>
</comment>
<evidence type="ECO:0000256" key="1">
    <source>
        <dbReference type="SAM" id="SignalP"/>
    </source>
</evidence>
<proteinExistence type="predicted"/>
<dbReference type="InterPro" id="IPR057704">
    <property type="entry name" value="DUF7944"/>
</dbReference>
<evidence type="ECO:0000313" key="3">
    <source>
        <dbReference type="EMBL" id="KXZ66737.1"/>
    </source>
</evidence>
<accession>A0A150HM05</accession>
<feature type="chain" id="PRO_5007562762" description="DUF7944 domain-containing protein" evidence="1">
    <location>
        <begin position="26"/>
        <end position="124"/>
    </location>
</feature>
<dbReference type="RefSeq" id="WP_061519190.1">
    <property type="nucleotide sequence ID" value="NZ_JRUE01000201.1"/>
</dbReference>
<gene>
    <name evidence="3" type="ORF">AVENLUH5627_02431</name>
</gene>
<dbReference type="Pfam" id="PF25642">
    <property type="entry name" value="DUF7944"/>
    <property type="match status" value="1"/>
</dbReference>
<evidence type="ECO:0000259" key="2">
    <source>
        <dbReference type="Pfam" id="PF25642"/>
    </source>
</evidence>
<dbReference type="NCBIfam" id="NF047330">
    <property type="entry name" value="MCR_0457_fam"/>
    <property type="match status" value="1"/>
</dbReference>
<dbReference type="EMBL" id="JRUE01000201">
    <property type="protein sequence ID" value="KXZ66737.1"/>
    <property type="molecule type" value="Genomic_DNA"/>
</dbReference>
<feature type="domain" description="DUF7944" evidence="2">
    <location>
        <begin position="39"/>
        <end position="119"/>
    </location>
</feature>
<evidence type="ECO:0000313" key="4">
    <source>
        <dbReference type="Proteomes" id="UP000075680"/>
    </source>
</evidence>
<keyword evidence="1" id="KW-0732">Signal</keyword>
<dbReference type="PATRIC" id="fig|52133.18.peg.2497"/>
<dbReference type="AlphaFoldDB" id="A0A150HM05"/>
<reference evidence="3 4" key="1">
    <citation type="journal article" date="2016" name="Sci. Rep.">
        <title>Genomic and phenotypic characterization of the species Acinetobacter venetianus.</title>
        <authorList>
            <person name="Fondi M."/>
            <person name="Maida I."/>
            <person name="Perrin E."/>
            <person name="Orlandini V."/>
            <person name="La Torre L."/>
            <person name="Bosi E."/>
            <person name="Negroni A."/>
            <person name="Zanaroli G."/>
            <person name="Fava F."/>
            <person name="Decorosi F."/>
            <person name="Giovannetti L."/>
            <person name="Viti C."/>
            <person name="Vaneechoutte M."/>
            <person name="Dijkshoorn L."/>
            <person name="Fani R."/>
        </authorList>
    </citation>
    <scope>NUCLEOTIDE SEQUENCE [LARGE SCALE GENOMIC DNA]</scope>
    <source>
        <strain evidence="3 4">LUH5627</strain>
    </source>
</reference>
<feature type="signal peptide" evidence="1">
    <location>
        <begin position="1"/>
        <end position="25"/>
    </location>
</feature>
<sequence length="124" mass="13693">MRHLSNFIRVFGVSFALLTAPTVFADEAVSAAEADALIKDDIANAQVLIEMCPSIIGKNSKFDQNIKKIVNSYLSNYSNKSTTLDSLQKDSEFQNLLTDARQAAKEVGQAEQKSVCEDVLNYEE</sequence>
<name>A0A150HM05_9GAMM</name>